<dbReference type="InParanoid" id="D6WZM0"/>
<evidence type="ECO:0000313" key="2">
    <source>
        <dbReference type="EMBL" id="EFA10447.1"/>
    </source>
</evidence>
<reference evidence="2 3" key="1">
    <citation type="journal article" date="2008" name="Nature">
        <title>The genome of the model beetle and pest Tribolium castaneum.</title>
        <authorList>
            <consortium name="Tribolium Genome Sequencing Consortium"/>
            <person name="Richards S."/>
            <person name="Gibbs R.A."/>
            <person name="Weinstock G.M."/>
            <person name="Brown S.J."/>
            <person name="Denell R."/>
            <person name="Beeman R.W."/>
            <person name="Gibbs R."/>
            <person name="Beeman R.W."/>
            <person name="Brown S.J."/>
            <person name="Bucher G."/>
            <person name="Friedrich M."/>
            <person name="Grimmelikhuijzen C.J."/>
            <person name="Klingler M."/>
            <person name="Lorenzen M."/>
            <person name="Richards S."/>
            <person name="Roth S."/>
            <person name="Schroder R."/>
            <person name="Tautz D."/>
            <person name="Zdobnov E.M."/>
            <person name="Muzny D."/>
            <person name="Gibbs R.A."/>
            <person name="Weinstock G.M."/>
            <person name="Attaway T."/>
            <person name="Bell S."/>
            <person name="Buhay C.J."/>
            <person name="Chandrabose M.N."/>
            <person name="Chavez D."/>
            <person name="Clerk-Blankenburg K.P."/>
            <person name="Cree A."/>
            <person name="Dao M."/>
            <person name="Davis C."/>
            <person name="Chacko J."/>
            <person name="Dinh H."/>
            <person name="Dugan-Rocha S."/>
            <person name="Fowler G."/>
            <person name="Garner T.T."/>
            <person name="Garnes J."/>
            <person name="Gnirke A."/>
            <person name="Hawes A."/>
            <person name="Hernandez J."/>
            <person name="Hines S."/>
            <person name="Holder M."/>
            <person name="Hume J."/>
            <person name="Jhangiani S.N."/>
            <person name="Joshi V."/>
            <person name="Khan Z.M."/>
            <person name="Jackson L."/>
            <person name="Kovar C."/>
            <person name="Kowis A."/>
            <person name="Lee S."/>
            <person name="Lewis L.R."/>
            <person name="Margolis J."/>
            <person name="Morgan M."/>
            <person name="Nazareth L.V."/>
            <person name="Nguyen N."/>
            <person name="Okwuonu G."/>
            <person name="Parker D."/>
            <person name="Richards S."/>
            <person name="Ruiz S.J."/>
            <person name="Santibanez J."/>
            <person name="Savard J."/>
            <person name="Scherer S.E."/>
            <person name="Schneider B."/>
            <person name="Sodergren E."/>
            <person name="Tautz D."/>
            <person name="Vattahil S."/>
            <person name="Villasana D."/>
            <person name="White C.S."/>
            <person name="Wright R."/>
            <person name="Park Y."/>
            <person name="Beeman R.W."/>
            <person name="Lord J."/>
            <person name="Oppert B."/>
            <person name="Lorenzen M."/>
            <person name="Brown S."/>
            <person name="Wang L."/>
            <person name="Savard J."/>
            <person name="Tautz D."/>
            <person name="Richards S."/>
            <person name="Weinstock G."/>
            <person name="Gibbs R.A."/>
            <person name="Liu Y."/>
            <person name="Worley K."/>
            <person name="Weinstock G."/>
            <person name="Elsik C.G."/>
            <person name="Reese J.T."/>
            <person name="Elhaik E."/>
            <person name="Landan G."/>
            <person name="Graur D."/>
            <person name="Arensburger P."/>
            <person name="Atkinson P."/>
            <person name="Beeman R.W."/>
            <person name="Beidler J."/>
            <person name="Brown S.J."/>
            <person name="Demuth J.P."/>
            <person name="Drury D.W."/>
            <person name="Du Y.Z."/>
            <person name="Fujiwara H."/>
            <person name="Lorenzen M."/>
            <person name="Maselli V."/>
            <person name="Osanai M."/>
            <person name="Park Y."/>
            <person name="Robertson H.M."/>
            <person name="Tu Z."/>
            <person name="Wang J.J."/>
            <person name="Wang S."/>
            <person name="Richards S."/>
            <person name="Song H."/>
            <person name="Zhang L."/>
            <person name="Sodergren E."/>
            <person name="Werner D."/>
            <person name="Stanke M."/>
            <person name="Morgenstern B."/>
            <person name="Solovyev V."/>
            <person name="Kosarev P."/>
            <person name="Brown G."/>
            <person name="Chen H.C."/>
            <person name="Ermolaeva O."/>
            <person name="Hlavina W."/>
            <person name="Kapustin Y."/>
            <person name="Kiryutin B."/>
            <person name="Kitts P."/>
            <person name="Maglott D."/>
            <person name="Pruitt K."/>
            <person name="Sapojnikov V."/>
            <person name="Souvorov A."/>
            <person name="Mackey A.J."/>
            <person name="Waterhouse R.M."/>
            <person name="Wyder S."/>
            <person name="Zdobnov E.M."/>
            <person name="Zdobnov E.M."/>
            <person name="Wyder S."/>
            <person name="Kriventseva E.V."/>
            <person name="Kadowaki T."/>
            <person name="Bork P."/>
            <person name="Aranda M."/>
            <person name="Bao R."/>
            <person name="Beermann A."/>
            <person name="Berns N."/>
            <person name="Bolognesi R."/>
            <person name="Bonneton F."/>
            <person name="Bopp D."/>
            <person name="Brown S.J."/>
            <person name="Bucher G."/>
            <person name="Butts T."/>
            <person name="Chaumot A."/>
            <person name="Denell R.E."/>
            <person name="Ferrier D.E."/>
            <person name="Friedrich M."/>
            <person name="Gordon C.M."/>
            <person name="Jindra M."/>
            <person name="Klingler M."/>
            <person name="Lan Q."/>
            <person name="Lattorff H.M."/>
            <person name="Laudet V."/>
            <person name="von Levetsow C."/>
            <person name="Liu Z."/>
            <person name="Lutz R."/>
            <person name="Lynch J.A."/>
            <person name="da Fonseca R.N."/>
            <person name="Posnien N."/>
            <person name="Reuter R."/>
            <person name="Roth S."/>
            <person name="Savard J."/>
            <person name="Schinko J.B."/>
            <person name="Schmitt C."/>
            <person name="Schoppmeier M."/>
            <person name="Schroder R."/>
            <person name="Shippy T.D."/>
            <person name="Simonnet F."/>
            <person name="Marques-Souza H."/>
            <person name="Tautz D."/>
            <person name="Tomoyasu Y."/>
            <person name="Trauner J."/>
            <person name="Van der Zee M."/>
            <person name="Vervoort M."/>
            <person name="Wittkopp N."/>
            <person name="Wimmer E.A."/>
            <person name="Yang X."/>
            <person name="Jones A.K."/>
            <person name="Sattelle D.B."/>
            <person name="Ebert P.R."/>
            <person name="Nelson D."/>
            <person name="Scott J.G."/>
            <person name="Beeman R.W."/>
            <person name="Muthukrishnan S."/>
            <person name="Kramer K.J."/>
            <person name="Arakane Y."/>
            <person name="Beeman R.W."/>
            <person name="Zhu Q."/>
            <person name="Hogenkamp D."/>
            <person name="Dixit R."/>
            <person name="Oppert B."/>
            <person name="Jiang H."/>
            <person name="Zou Z."/>
            <person name="Marshall J."/>
            <person name="Elpidina E."/>
            <person name="Vinokurov K."/>
            <person name="Oppert C."/>
            <person name="Zou Z."/>
            <person name="Evans J."/>
            <person name="Lu Z."/>
            <person name="Zhao P."/>
            <person name="Sumathipala N."/>
            <person name="Altincicek B."/>
            <person name="Vilcinskas A."/>
            <person name="Williams M."/>
            <person name="Hultmark D."/>
            <person name="Hetru C."/>
            <person name="Jiang H."/>
            <person name="Grimmelikhuijzen C.J."/>
            <person name="Hauser F."/>
            <person name="Cazzamali G."/>
            <person name="Williamson M."/>
            <person name="Park Y."/>
            <person name="Li B."/>
            <person name="Tanaka Y."/>
            <person name="Predel R."/>
            <person name="Neupert S."/>
            <person name="Schachtner J."/>
            <person name="Verleyen P."/>
            <person name="Raible F."/>
            <person name="Bork P."/>
            <person name="Friedrich M."/>
            <person name="Walden K.K."/>
            <person name="Robertson H.M."/>
            <person name="Angeli S."/>
            <person name="Foret S."/>
            <person name="Bucher G."/>
            <person name="Schuetz S."/>
            <person name="Maleszka R."/>
            <person name="Wimmer E.A."/>
            <person name="Beeman R.W."/>
            <person name="Lorenzen M."/>
            <person name="Tomoyasu Y."/>
            <person name="Miller S.C."/>
            <person name="Grossmann D."/>
            <person name="Bucher G."/>
        </authorList>
    </citation>
    <scope>NUCLEOTIDE SEQUENCE [LARGE SCALE GENOMIC DNA]</scope>
    <source>
        <strain evidence="2 3">Georgia GA2</strain>
    </source>
</reference>
<organism evidence="2 3">
    <name type="scientific">Tribolium castaneum</name>
    <name type="common">Red flour beetle</name>
    <dbReference type="NCBI Taxonomy" id="7070"/>
    <lineage>
        <taxon>Eukaryota</taxon>
        <taxon>Metazoa</taxon>
        <taxon>Ecdysozoa</taxon>
        <taxon>Arthropoda</taxon>
        <taxon>Hexapoda</taxon>
        <taxon>Insecta</taxon>
        <taxon>Pterygota</taxon>
        <taxon>Neoptera</taxon>
        <taxon>Endopterygota</taxon>
        <taxon>Coleoptera</taxon>
        <taxon>Polyphaga</taxon>
        <taxon>Cucujiformia</taxon>
        <taxon>Tenebrionidae</taxon>
        <taxon>Tenebrionidae incertae sedis</taxon>
        <taxon>Tribolium</taxon>
    </lineage>
</organism>
<name>D6WZM0_TRICA</name>
<evidence type="ECO:0000313" key="3">
    <source>
        <dbReference type="Proteomes" id="UP000007266"/>
    </source>
</evidence>
<dbReference type="EMBL" id="KQ971372">
    <property type="protein sequence ID" value="EFA10447.1"/>
    <property type="molecule type" value="Genomic_DNA"/>
</dbReference>
<evidence type="ECO:0000256" key="1">
    <source>
        <dbReference type="SAM" id="MobiDB-lite"/>
    </source>
</evidence>
<keyword evidence="3" id="KW-1185">Reference proteome</keyword>
<dbReference type="HOGENOM" id="CLU_2402543_0_0_1"/>
<proteinExistence type="predicted"/>
<dbReference type="Proteomes" id="UP000007266">
    <property type="component" value="Linkage group 9"/>
</dbReference>
<reference evidence="2 3" key="2">
    <citation type="journal article" date="2010" name="Nucleic Acids Res.">
        <title>BeetleBase in 2010: revisions to provide comprehensive genomic information for Tribolium castaneum.</title>
        <authorList>
            <person name="Kim H.S."/>
            <person name="Murphy T."/>
            <person name="Xia J."/>
            <person name="Caragea D."/>
            <person name="Park Y."/>
            <person name="Beeman R.W."/>
            <person name="Lorenzen M.D."/>
            <person name="Butcher S."/>
            <person name="Manak J.R."/>
            <person name="Brown S.J."/>
        </authorList>
    </citation>
    <scope>GENOME REANNOTATION</scope>
    <source>
        <strain evidence="2 3">Georgia GA2</strain>
    </source>
</reference>
<sequence length="93" mass="10300">MNMETGCVRSTGGNGFERSFRGRPRVTLADEDDSTLRFDEPNFSHDQAFSLIPPAFGWLFRGTGAFSIMIPTQVPLACGRTASNYVHIRSRAT</sequence>
<dbReference type="AlphaFoldDB" id="D6WZM0"/>
<feature type="region of interest" description="Disordered" evidence="1">
    <location>
        <begin position="1"/>
        <end position="24"/>
    </location>
</feature>
<accession>D6WZM0</accession>
<protein>
    <submittedName>
        <fullName evidence="2">Uncharacterized protein</fullName>
    </submittedName>
</protein>
<gene>
    <name evidence="2" type="primary">GLEAN_12693</name>
    <name evidence="2" type="ORF">TcasGA2_TC012693</name>
</gene>